<evidence type="ECO:0000313" key="7">
    <source>
        <dbReference type="EMBL" id="RCW38901.1"/>
    </source>
</evidence>
<dbReference type="OrthoDB" id="9809288at2"/>
<dbReference type="PANTHER" id="PTHR43673">
    <property type="entry name" value="NAD(P)H NITROREDUCTASE YDGI-RELATED"/>
    <property type="match status" value="1"/>
</dbReference>
<dbReference type="SUPFAM" id="SSF55469">
    <property type="entry name" value="FMN-dependent nitroreductase-like"/>
    <property type="match status" value="1"/>
</dbReference>
<dbReference type="CDD" id="cd02137">
    <property type="entry name" value="MhqN-like"/>
    <property type="match status" value="1"/>
</dbReference>
<dbReference type="AlphaFoldDB" id="A0A2T0XIR3"/>
<sequence length="205" mass="23119">METRKLFSERRSVNNFDKSKSLSQEQVKEIVDLAVMAPSAFNLQPWRLVMVQSDENKTKLYELANNQEKILQAPVTFIVVGNKEGYNNENPVWEEMLQSVGGREEIVEGAKQAAQFLYGTSEERKLKFAESNAGLLAMSLMIAAKEYGVDSHPMSGLDFDGVHKAFGLKDSEEVVMAIALGYADDSQKLYPRRPRRSFDDIVTVF</sequence>
<accession>A0A2T0XIR3</accession>
<evidence type="ECO:0000256" key="4">
    <source>
        <dbReference type="ARBA" id="ARBA00022643"/>
    </source>
</evidence>
<dbReference type="RefSeq" id="WP_106153351.1">
    <property type="nucleotide sequence ID" value="NZ_PVTS01000009.1"/>
</dbReference>
<dbReference type="EMBL" id="QPIZ01000002">
    <property type="protein sequence ID" value="RCW38901.1"/>
    <property type="molecule type" value="Genomic_DNA"/>
</dbReference>
<dbReference type="Proteomes" id="UP000252733">
    <property type="component" value="Unassembled WGS sequence"/>
</dbReference>
<comment type="cofactor">
    <cofactor evidence="1">
        <name>FMN</name>
        <dbReference type="ChEBI" id="CHEBI:58210"/>
    </cofactor>
</comment>
<dbReference type="InterPro" id="IPR000415">
    <property type="entry name" value="Nitroreductase-like"/>
</dbReference>
<organism evidence="7 8">
    <name type="scientific">Marinilabilia salmonicolor</name>
    <dbReference type="NCBI Taxonomy" id="989"/>
    <lineage>
        <taxon>Bacteria</taxon>
        <taxon>Pseudomonadati</taxon>
        <taxon>Bacteroidota</taxon>
        <taxon>Bacteroidia</taxon>
        <taxon>Marinilabiliales</taxon>
        <taxon>Marinilabiliaceae</taxon>
        <taxon>Marinilabilia</taxon>
    </lineage>
</organism>
<dbReference type="Pfam" id="PF00881">
    <property type="entry name" value="Nitroreductase"/>
    <property type="match status" value="1"/>
</dbReference>
<dbReference type="InterPro" id="IPR029479">
    <property type="entry name" value="Nitroreductase"/>
</dbReference>
<evidence type="ECO:0000256" key="1">
    <source>
        <dbReference type="ARBA" id="ARBA00001917"/>
    </source>
</evidence>
<name>A0A2T0XIR3_9BACT</name>
<dbReference type="Gene3D" id="3.40.109.10">
    <property type="entry name" value="NADH Oxidase"/>
    <property type="match status" value="1"/>
</dbReference>
<feature type="domain" description="Nitroreductase" evidence="6">
    <location>
        <begin position="9"/>
        <end position="182"/>
    </location>
</feature>
<comment type="similarity">
    <text evidence="2">Belongs to the nitroreductase family.</text>
</comment>
<evidence type="ECO:0000256" key="2">
    <source>
        <dbReference type="ARBA" id="ARBA00007118"/>
    </source>
</evidence>
<evidence type="ECO:0000256" key="3">
    <source>
        <dbReference type="ARBA" id="ARBA00022630"/>
    </source>
</evidence>
<keyword evidence="3" id="KW-0285">Flavoprotein</keyword>
<proteinExistence type="inferred from homology"/>
<gene>
    <name evidence="7" type="ORF">DFO77_10255</name>
</gene>
<evidence type="ECO:0000256" key="5">
    <source>
        <dbReference type="ARBA" id="ARBA00023002"/>
    </source>
</evidence>
<protein>
    <submittedName>
        <fullName evidence="7">Nitroreductase</fullName>
    </submittedName>
</protein>
<dbReference type="GO" id="GO:0016491">
    <property type="term" value="F:oxidoreductase activity"/>
    <property type="evidence" value="ECO:0007669"/>
    <property type="project" value="UniProtKB-KW"/>
</dbReference>
<keyword evidence="8" id="KW-1185">Reference proteome</keyword>
<evidence type="ECO:0000313" key="8">
    <source>
        <dbReference type="Proteomes" id="UP000252733"/>
    </source>
</evidence>
<dbReference type="STRING" id="1168289.GCA_000259075_02387"/>
<comment type="caution">
    <text evidence="7">The sequence shown here is derived from an EMBL/GenBank/DDBJ whole genome shotgun (WGS) entry which is preliminary data.</text>
</comment>
<keyword evidence="4" id="KW-0288">FMN</keyword>
<reference evidence="7 8" key="1">
    <citation type="submission" date="2018-07" db="EMBL/GenBank/DDBJ databases">
        <title>Freshwater and sediment microbial communities from various areas in North America, analyzing microbe dynamics in response to fracking.</title>
        <authorList>
            <person name="Lamendella R."/>
        </authorList>
    </citation>
    <scope>NUCLEOTIDE SEQUENCE [LARGE SCALE GENOMIC DNA]</scope>
    <source>
        <strain evidence="7 8">160A</strain>
    </source>
</reference>
<dbReference type="PANTHER" id="PTHR43673:SF2">
    <property type="entry name" value="NITROREDUCTASE"/>
    <property type="match status" value="1"/>
</dbReference>
<keyword evidence="5" id="KW-0560">Oxidoreductase</keyword>
<evidence type="ECO:0000259" key="6">
    <source>
        <dbReference type="Pfam" id="PF00881"/>
    </source>
</evidence>